<dbReference type="EMBL" id="LLXI01000377">
    <property type="protein sequence ID" value="PKY45335.1"/>
    <property type="molecule type" value="Genomic_DNA"/>
</dbReference>
<feature type="compositionally biased region" description="Polar residues" evidence="1">
    <location>
        <begin position="68"/>
        <end position="85"/>
    </location>
</feature>
<evidence type="ECO:0000313" key="3">
    <source>
        <dbReference type="Proteomes" id="UP000234323"/>
    </source>
</evidence>
<proteinExistence type="predicted"/>
<evidence type="ECO:0000256" key="1">
    <source>
        <dbReference type="SAM" id="MobiDB-lite"/>
    </source>
</evidence>
<keyword evidence="3" id="KW-1185">Reference proteome</keyword>
<name>A0A2I1GFF1_9GLOM</name>
<sequence length="1124" mass="131707">MVKITRKTLTQKASLRQAVRSNIGKSINLRKIIPHNEKSNLALHSNSNMSNFSEYNIQNIIPNENSSINRDSLSRNNNSFLSQSINNNKSEHNINNNDQEKYFQELNGYENRNIIQEENASTSENEERDYYFQELIDDESNDIGNNDQENYNQRLDEYEDSDEEDISFIFKNKYDGFQNASFYHGEAKPYFPNKSVMLMFIWYTKYMIGTHAYQDLVKILQHPDFCASDLPQSITTLKQMRHNLPLMTLNSHNVKINPMDTPSTSVSVKEGYTFSILDYIQRILNNPSIFPKLYFGPGVKTLEKFELWHGQVWKESPLFGETSHMIKNEFYQAGDFILYNSQEEAGDNQRLGQINGIVIPKENSFEKLLYVQKIMYYSDLPGNVKSSDRYIQSKNKAVWLTENREAINVDCVVVHHVKVWLENLPEPENYDYRIGEILYIHNNRSKIRQIHQQHQLPNQHNFQRLSFPLNLQHLKFFIDLYYDDFGAFGKSYHKLGGIYIQFGNMPLSMRQRLKNHFLIGLIPFGAKFADFIKPFIQQMQILQNGIIMTNYNGDKVIISGGLGMCTADLPQGNDLAGIRRHNADHGCRTCEVTQEDLNNTYFDIQLNGRYCHIMDCYYKEIKQASTKSAKENIAKQHELCLKKNILDNLIRNPYIQVPQDPYHCLAGLVRRLFDETFKSMNDEGHKIFVKIWREFEMPSSWNRLQNPITHRDSYWMNDSLRLTMIMPYILARAINYKHYKTEIVNRVKDEYSLSNRTQVPSIIVDCWVKMAKACKAVFKSTYIVVDEYNDYILLKKRLEQVTEALLKVFRETFSNLPNLHALRHLPEIARNFGTLVNTSVSLKEAVHGLYKRTVLHTNKKDLSMDLSKRDNTLQTLRYLLDGGLDTRYDEINNFFTNFAYDTILHKLLDDWYITENGYITTKNNSEIFSIHPDFQNIRVYGLWKQFKIQEQGLSTTLSTENLLTEITKIYKDVYKNFSAIIQRRVNYYDSIQFTVHLESDVYVNITLRVGEAIDVEVADSHGEQSYALIRAIMIHQDDSGNNNPFLLIDWFYRNGNVDSVLTGFPIYGLQRRDDDSWYHLQPLTIVDRQPRVHFVHKCTNLCSEGFHDKDNEEYILNEFYYTIV</sequence>
<comment type="caution">
    <text evidence="2">The sequence shown here is derived from an EMBL/GenBank/DDBJ whole genome shotgun (WGS) entry which is preliminary data.</text>
</comment>
<evidence type="ECO:0008006" key="4">
    <source>
        <dbReference type="Google" id="ProtNLM"/>
    </source>
</evidence>
<organism evidence="2 3">
    <name type="scientific">Rhizophagus irregularis</name>
    <dbReference type="NCBI Taxonomy" id="588596"/>
    <lineage>
        <taxon>Eukaryota</taxon>
        <taxon>Fungi</taxon>
        <taxon>Fungi incertae sedis</taxon>
        <taxon>Mucoromycota</taxon>
        <taxon>Glomeromycotina</taxon>
        <taxon>Glomeromycetes</taxon>
        <taxon>Glomerales</taxon>
        <taxon>Glomeraceae</taxon>
        <taxon>Rhizophagus</taxon>
    </lineage>
</organism>
<dbReference type="AlphaFoldDB" id="A0A2I1GFF1"/>
<gene>
    <name evidence="2" type="ORF">RhiirA4_459883</name>
</gene>
<feature type="region of interest" description="Disordered" evidence="1">
    <location>
        <begin position="68"/>
        <end position="95"/>
    </location>
</feature>
<dbReference type="VEuPathDB" id="FungiDB:RhiirFUN_024331"/>
<reference evidence="2 3" key="1">
    <citation type="submission" date="2015-10" db="EMBL/GenBank/DDBJ databases">
        <title>Genome analyses suggest a sexual origin of heterokaryosis in a supposedly ancient asexual fungus.</title>
        <authorList>
            <person name="Ropars J."/>
            <person name="Sedzielewska K."/>
            <person name="Noel J."/>
            <person name="Charron P."/>
            <person name="Farinelli L."/>
            <person name="Marton T."/>
            <person name="Kruger M."/>
            <person name="Pelin A."/>
            <person name="Brachmann A."/>
            <person name="Corradi N."/>
        </authorList>
    </citation>
    <scope>NUCLEOTIDE SEQUENCE [LARGE SCALE GENOMIC DNA]</scope>
    <source>
        <strain evidence="2 3">A4</strain>
    </source>
</reference>
<evidence type="ECO:0000313" key="2">
    <source>
        <dbReference type="EMBL" id="PKY45335.1"/>
    </source>
</evidence>
<accession>A0A2I1GFF1</accession>
<dbReference type="VEuPathDB" id="FungiDB:FUN_022178"/>
<protein>
    <recommendedName>
        <fullName evidence="4">BAH domain-containing protein</fullName>
    </recommendedName>
</protein>
<dbReference type="Proteomes" id="UP000234323">
    <property type="component" value="Unassembled WGS sequence"/>
</dbReference>
<dbReference type="VEuPathDB" id="FungiDB:RhiirA1_448603"/>